<accession>A0A0D2J818</accession>
<evidence type="ECO:0000256" key="1">
    <source>
        <dbReference type="SAM" id="MobiDB-lite"/>
    </source>
</evidence>
<dbReference type="InterPro" id="IPR036869">
    <property type="entry name" value="J_dom_sf"/>
</dbReference>
<feature type="region of interest" description="Disordered" evidence="1">
    <location>
        <begin position="92"/>
        <end position="112"/>
    </location>
</feature>
<gene>
    <name evidence="2" type="ORF">X474_22100</name>
</gene>
<dbReference type="EMBL" id="AZAC01000040">
    <property type="protein sequence ID" value="KIX11861.1"/>
    <property type="molecule type" value="Genomic_DNA"/>
</dbReference>
<comment type="caution">
    <text evidence="2">The sequence shown here is derived from an EMBL/GenBank/DDBJ whole genome shotgun (WGS) entry which is preliminary data.</text>
</comment>
<protein>
    <recommendedName>
        <fullName evidence="4">J domain-containing protein</fullName>
    </recommendedName>
</protein>
<evidence type="ECO:0000313" key="3">
    <source>
        <dbReference type="Proteomes" id="UP000032233"/>
    </source>
</evidence>
<organism evidence="2 3">
    <name type="scientific">Dethiosulfatarculus sandiegensis</name>
    <dbReference type="NCBI Taxonomy" id="1429043"/>
    <lineage>
        <taxon>Bacteria</taxon>
        <taxon>Pseudomonadati</taxon>
        <taxon>Thermodesulfobacteriota</taxon>
        <taxon>Desulfarculia</taxon>
        <taxon>Desulfarculales</taxon>
        <taxon>Desulfarculaceae</taxon>
        <taxon>Dethiosulfatarculus</taxon>
    </lineage>
</organism>
<dbReference type="CDD" id="cd06257">
    <property type="entry name" value="DnaJ"/>
    <property type="match status" value="1"/>
</dbReference>
<name>A0A0D2J818_9BACT</name>
<dbReference type="AlphaFoldDB" id="A0A0D2J818"/>
<reference evidence="2 3" key="1">
    <citation type="submission" date="2013-11" db="EMBL/GenBank/DDBJ databases">
        <title>Metagenomic analysis of a methanogenic consortium involved in long chain n-alkane degradation.</title>
        <authorList>
            <person name="Davidova I.A."/>
            <person name="Callaghan A.V."/>
            <person name="Wawrik B."/>
            <person name="Pruitt S."/>
            <person name="Marks C."/>
            <person name="Duncan K.E."/>
            <person name="Suflita J.M."/>
        </authorList>
    </citation>
    <scope>NUCLEOTIDE SEQUENCE [LARGE SCALE GENOMIC DNA]</scope>
    <source>
        <strain evidence="2 3">SPR</strain>
    </source>
</reference>
<dbReference type="SUPFAM" id="SSF46565">
    <property type="entry name" value="Chaperone J-domain"/>
    <property type="match status" value="1"/>
</dbReference>
<proteinExistence type="predicted"/>
<dbReference type="STRING" id="1429043.X474_22100"/>
<dbReference type="InParanoid" id="A0A0D2J818"/>
<dbReference type="Proteomes" id="UP000032233">
    <property type="component" value="Unassembled WGS sequence"/>
</dbReference>
<dbReference type="Gene3D" id="1.10.287.110">
    <property type="entry name" value="DnaJ domain"/>
    <property type="match status" value="1"/>
</dbReference>
<dbReference type="InterPro" id="IPR001623">
    <property type="entry name" value="DnaJ_domain"/>
</dbReference>
<evidence type="ECO:0000313" key="2">
    <source>
        <dbReference type="EMBL" id="KIX11861.1"/>
    </source>
</evidence>
<keyword evidence="3" id="KW-1185">Reference proteome</keyword>
<evidence type="ECO:0008006" key="4">
    <source>
        <dbReference type="Google" id="ProtNLM"/>
    </source>
</evidence>
<sequence length="242" mass="27855">MLASTKKEINDACGILFGPEVEVSVDFLNYLQPSGLKAAYRKRALESHPDRARVLGVSEDRMVEQFKQVLWAYEKLCSVVMGDEVFRENIKSEHHTAGSRNGSARPTYGDQPHYYQGPIPGRRLRIAEFLYYSGNIPWHLFIKAITWQRMQRPTIGRLALEVGVLSEFEVQRILKNRRIGEKFGECAIRLGYLTQFRLSALLGRQAMLQPRIGSYFVENGILAKSFLHNMLFKLKMHNQKVH</sequence>